<reference evidence="8 9" key="1">
    <citation type="journal article" date="2016" name="DNA Res.">
        <title>The complete genome sequencing of Prevotella intermedia strain OMA14 and a subsequent fine-scale, intra-species genomic comparison reveal an unusual amplification of conjugative and mobile transposons and identify a novel Prevotella-lineage-specific repeat.</title>
        <authorList>
            <person name="Naito M."/>
            <person name="Ogura Y."/>
            <person name="Itoh T."/>
            <person name="Shoji M."/>
            <person name="Okamoto M."/>
            <person name="Hayashi T."/>
            <person name="Nakayama K."/>
        </authorList>
    </citation>
    <scope>NUCLEOTIDE SEQUENCE [LARGE SCALE GENOMIC DNA]</scope>
    <source>
        <strain evidence="8 9">OMA14</strain>
    </source>
</reference>
<feature type="transmembrane region" description="Helical" evidence="7">
    <location>
        <begin position="12"/>
        <end position="38"/>
    </location>
</feature>
<dbReference type="CDD" id="cd07984">
    <property type="entry name" value="LPLAT_LABLAT-like"/>
    <property type="match status" value="1"/>
</dbReference>
<comment type="subcellular location">
    <subcellularLocation>
        <location evidence="1">Cell inner membrane</location>
    </subcellularLocation>
</comment>
<keyword evidence="6 8" id="KW-0012">Acyltransferase</keyword>
<evidence type="ECO:0000256" key="2">
    <source>
        <dbReference type="ARBA" id="ARBA00022475"/>
    </source>
</evidence>
<evidence type="ECO:0000256" key="1">
    <source>
        <dbReference type="ARBA" id="ARBA00004533"/>
    </source>
</evidence>
<keyword evidence="7" id="KW-0812">Transmembrane</keyword>
<organism evidence="8 9">
    <name type="scientific">Prevotella intermedia</name>
    <dbReference type="NCBI Taxonomy" id="28131"/>
    <lineage>
        <taxon>Bacteria</taxon>
        <taxon>Pseudomonadati</taxon>
        <taxon>Bacteroidota</taxon>
        <taxon>Bacteroidia</taxon>
        <taxon>Bacteroidales</taxon>
        <taxon>Prevotellaceae</taxon>
        <taxon>Prevotella</taxon>
    </lineage>
</organism>
<dbReference type="GO" id="GO:0009247">
    <property type="term" value="P:glycolipid biosynthetic process"/>
    <property type="evidence" value="ECO:0007669"/>
    <property type="project" value="UniProtKB-ARBA"/>
</dbReference>
<evidence type="ECO:0000313" key="9">
    <source>
        <dbReference type="Proteomes" id="UP000217431"/>
    </source>
</evidence>
<protein>
    <submittedName>
        <fullName evidence="8">Putative lipid A biosynthesis acyltransferase</fullName>
    </submittedName>
</protein>
<dbReference type="AlphaFoldDB" id="A0A0S3UJT8"/>
<gene>
    <name evidence="8" type="ORF">PIOMA14_I_1277</name>
</gene>
<name>A0A0S3UJT8_PREIN</name>
<accession>A0A0S3UJT8</accession>
<keyword evidence="5 7" id="KW-0472">Membrane</keyword>
<evidence type="ECO:0000313" key="8">
    <source>
        <dbReference type="EMBL" id="BAU17785.1"/>
    </source>
</evidence>
<sequence length="315" mass="38144">MNIKNKILYGMAYGFWFILSLLPFRFLFLLSDCLYFLVSKVVKYRHKVIWKNLKESFPNKTEAELRTIEKGFYHWFCDYIVETIKLMTMSPDALRKRMKFTGMEKFNEVLNNGGSCAVYLGHYCNWEWITSLPYWIPEHAQCCELYHPLENEPLDHLFKKVRERQNALCIPMQESLRKIIGFKRNSKSLVVGYIADQTPLWWNIHHWIYFLHHDTPVLTGAERIVRHTNQVCFYGYMRRPKRGYYECEMQLMTETPTETAEFEITDTYFRMLEENIKNAPAYYLWSHNRWKRTREEFNENWEVVDGKVLRKKQKD</sequence>
<dbReference type="RefSeq" id="WP_096405561.1">
    <property type="nucleotide sequence ID" value="NZ_AP014597.1"/>
</dbReference>
<dbReference type="STRING" id="28131.BWX40_01830"/>
<dbReference type="Proteomes" id="UP000217431">
    <property type="component" value="Chromosome I"/>
</dbReference>
<proteinExistence type="predicted"/>
<keyword evidence="3" id="KW-0997">Cell inner membrane</keyword>
<evidence type="ECO:0000256" key="6">
    <source>
        <dbReference type="ARBA" id="ARBA00023315"/>
    </source>
</evidence>
<evidence type="ECO:0000256" key="7">
    <source>
        <dbReference type="SAM" id="Phobius"/>
    </source>
</evidence>
<evidence type="ECO:0000256" key="5">
    <source>
        <dbReference type="ARBA" id="ARBA00023136"/>
    </source>
</evidence>
<dbReference type="InterPro" id="IPR004960">
    <property type="entry name" value="LipA_acyltrans"/>
</dbReference>
<evidence type="ECO:0000256" key="3">
    <source>
        <dbReference type="ARBA" id="ARBA00022519"/>
    </source>
</evidence>
<dbReference type="PANTHER" id="PTHR30606">
    <property type="entry name" value="LIPID A BIOSYNTHESIS LAUROYL ACYLTRANSFERASE"/>
    <property type="match status" value="1"/>
</dbReference>
<dbReference type="GO" id="GO:0016746">
    <property type="term" value="F:acyltransferase activity"/>
    <property type="evidence" value="ECO:0007669"/>
    <property type="project" value="UniProtKB-KW"/>
</dbReference>
<keyword evidence="7" id="KW-1133">Transmembrane helix</keyword>
<keyword evidence="4 8" id="KW-0808">Transferase</keyword>
<dbReference type="EMBL" id="AP014597">
    <property type="protein sequence ID" value="BAU17785.1"/>
    <property type="molecule type" value="Genomic_DNA"/>
</dbReference>
<keyword evidence="2" id="KW-1003">Cell membrane</keyword>
<dbReference type="GO" id="GO:0005886">
    <property type="term" value="C:plasma membrane"/>
    <property type="evidence" value="ECO:0007669"/>
    <property type="project" value="UniProtKB-SubCell"/>
</dbReference>
<dbReference type="Pfam" id="PF03279">
    <property type="entry name" value="Lip_A_acyltrans"/>
    <property type="match status" value="1"/>
</dbReference>
<dbReference type="PANTHER" id="PTHR30606:SF10">
    <property type="entry name" value="PHOSPHATIDYLINOSITOL MANNOSIDE ACYLTRANSFERASE"/>
    <property type="match status" value="1"/>
</dbReference>
<evidence type="ECO:0000256" key="4">
    <source>
        <dbReference type="ARBA" id="ARBA00022679"/>
    </source>
</evidence>